<reference evidence="14" key="1">
    <citation type="submission" date="2014-09" db="EMBL/GenBank/DDBJ databases">
        <authorList>
            <person name="Gomez-Valero L."/>
        </authorList>
    </citation>
    <scope>NUCLEOTIDE SEQUENCE [LARGE SCALE GENOMIC DNA]</scope>
    <source>
        <strain evidence="14">ATCC35250</strain>
    </source>
</reference>
<evidence type="ECO:0000256" key="2">
    <source>
        <dbReference type="ARBA" id="ARBA00001946"/>
    </source>
</evidence>
<gene>
    <name evidence="11 13" type="primary">thiM</name>
    <name evidence="13" type="ORF">LHA_0414</name>
</gene>
<dbReference type="UniPathway" id="UPA00060">
    <property type="reaction ID" value="UER00139"/>
</dbReference>
<evidence type="ECO:0000256" key="7">
    <source>
        <dbReference type="ARBA" id="ARBA00022777"/>
    </source>
</evidence>
<organism evidence="13 14">
    <name type="scientific">Legionella hackeliae</name>
    <dbReference type="NCBI Taxonomy" id="449"/>
    <lineage>
        <taxon>Bacteria</taxon>
        <taxon>Pseudomonadati</taxon>
        <taxon>Pseudomonadota</taxon>
        <taxon>Gammaproteobacteria</taxon>
        <taxon>Legionellales</taxon>
        <taxon>Legionellaceae</taxon>
        <taxon>Legionella</taxon>
    </lineage>
</organism>
<evidence type="ECO:0000256" key="4">
    <source>
        <dbReference type="ARBA" id="ARBA00022679"/>
    </source>
</evidence>
<keyword evidence="5 11" id="KW-0479">Metal-binding</keyword>
<evidence type="ECO:0000256" key="10">
    <source>
        <dbReference type="ARBA" id="ARBA00022977"/>
    </source>
</evidence>
<dbReference type="Proteomes" id="UP000032803">
    <property type="component" value="Chromosome I"/>
</dbReference>
<protein>
    <recommendedName>
        <fullName evidence="11">Hydroxyethylthiazole kinase</fullName>
        <ecNumber evidence="11">2.7.1.50</ecNumber>
    </recommendedName>
    <alternativeName>
        <fullName evidence="11">4-methyl-5-beta-hydroxyethylthiazole kinase</fullName>
        <shortName evidence="11">TH kinase</shortName>
        <shortName evidence="11">Thz kinase</shortName>
    </alternativeName>
</protein>
<dbReference type="CDD" id="cd01170">
    <property type="entry name" value="THZ_kinase"/>
    <property type="match status" value="1"/>
</dbReference>
<dbReference type="Pfam" id="PF02110">
    <property type="entry name" value="HK"/>
    <property type="match status" value="1"/>
</dbReference>
<evidence type="ECO:0000313" key="13">
    <source>
        <dbReference type="EMBL" id="CEK09516.1"/>
    </source>
</evidence>
<dbReference type="EC" id="2.7.1.50" evidence="11"/>
<keyword evidence="6 11" id="KW-0547">Nucleotide-binding</keyword>
<dbReference type="SUPFAM" id="SSF53613">
    <property type="entry name" value="Ribokinase-like"/>
    <property type="match status" value="1"/>
</dbReference>
<dbReference type="HAMAP" id="MF_00228">
    <property type="entry name" value="Thz_kinase"/>
    <property type="match status" value="1"/>
</dbReference>
<keyword evidence="12" id="KW-0472">Membrane</keyword>
<evidence type="ECO:0000256" key="12">
    <source>
        <dbReference type="SAM" id="Phobius"/>
    </source>
</evidence>
<dbReference type="AlphaFoldDB" id="A0A0A8UPS9"/>
<dbReference type="RefSeq" id="WP_045105040.1">
    <property type="nucleotide sequence ID" value="NZ_LN681225.1"/>
</dbReference>
<feature type="binding site" evidence="11">
    <location>
        <position position="47"/>
    </location>
    <ligand>
        <name>substrate</name>
    </ligand>
</feature>
<dbReference type="PATRIC" id="fig|449.7.peg.399"/>
<comment type="function">
    <text evidence="11">Catalyzes the phosphorylation of the hydroxyl group of 4-methyl-5-beta-hydroxyethylthiazole (THZ).</text>
</comment>
<feature type="binding site" evidence="11">
    <location>
        <position position="121"/>
    </location>
    <ligand>
        <name>ATP</name>
        <dbReference type="ChEBI" id="CHEBI:30616"/>
    </ligand>
</feature>
<keyword evidence="9 11" id="KW-0460">Magnesium</keyword>
<dbReference type="InterPro" id="IPR000417">
    <property type="entry name" value="Hyethyz_kinase"/>
</dbReference>
<dbReference type="GO" id="GO:0009228">
    <property type="term" value="P:thiamine biosynthetic process"/>
    <property type="evidence" value="ECO:0007669"/>
    <property type="project" value="UniProtKB-KW"/>
</dbReference>
<dbReference type="PIRSF" id="PIRSF000513">
    <property type="entry name" value="Thz_kinase"/>
    <property type="match status" value="1"/>
</dbReference>
<comment type="pathway">
    <text evidence="3 11">Cofactor biosynthesis; thiamine diphosphate biosynthesis; 4-methyl-5-(2-phosphoethyl)-thiazole from 5-(2-hydroxyethyl)-4-methylthiazole: step 1/1.</text>
</comment>
<dbReference type="InterPro" id="IPR029056">
    <property type="entry name" value="Ribokinase-like"/>
</dbReference>
<keyword evidence="12" id="KW-1133">Transmembrane helix</keyword>
<keyword evidence="12" id="KW-0812">Transmembrane</keyword>
<evidence type="ECO:0000256" key="1">
    <source>
        <dbReference type="ARBA" id="ARBA00001771"/>
    </source>
</evidence>
<feature type="binding site" evidence="11">
    <location>
        <position position="166"/>
    </location>
    <ligand>
        <name>ATP</name>
        <dbReference type="ChEBI" id="CHEBI:30616"/>
    </ligand>
</feature>
<keyword evidence="14" id="KW-1185">Reference proteome</keyword>
<dbReference type="GO" id="GO:0009229">
    <property type="term" value="P:thiamine diphosphate biosynthetic process"/>
    <property type="evidence" value="ECO:0007669"/>
    <property type="project" value="UniProtKB-UniRule"/>
</dbReference>
<dbReference type="HOGENOM" id="CLU_019943_0_1_6"/>
<dbReference type="STRING" id="449.LHA_0414"/>
<dbReference type="EMBL" id="LN681225">
    <property type="protein sequence ID" value="CEK09516.1"/>
    <property type="molecule type" value="Genomic_DNA"/>
</dbReference>
<evidence type="ECO:0000256" key="8">
    <source>
        <dbReference type="ARBA" id="ARBA00022840"/>
    </source>
</evidence>
<comment type="similarity">
    <text evidence="11">Belongs to the Thz kinase family.</text>
</comment>
<sequence>MLALMNELELSVVNLRQEKPLVLCLTNVVTMDFMANSLLALGAAPLMSEAEEEIEELVNISDAVNINLGTLHPAFCARIQKAVEAAAARKKPIIFDPVGAGASQLRTDTARMLLPYVNVIRGNASEILALGGEHSHTKGVETVDNVSTATDIANQLAQGNKIVIVSGPVDYITDGTQASYLPFGSPLMPLITGMGCTLTAVIAAFAALQNDFYKAALMATAYFGLCGQLAYTKTKEPGSYKARFVDSLHAPDWPLFKGLLLAANHSE</sequence>
<name>A0A0A8UPS9_LEGHA</name>
<dbReference type="PRINTS" id="PR01099">
    <property type="entry name" value="HYETHTZKNASE"/>
</dbReference>
<evidence type="ECO:0000256" key="11">
    <source>
        <dbReference type="HAMAP-Rule" id="MF_00228"/>
    </source>
</evidence>
<evidence type="ECO:0000256" key="9">
    <source>
        <dbReference type="ARBA" id="ARBA00022842"/>
    </source>
</evidence>
<evidence type="ECO:0000256" key="5">
    <source>
        <dbReference type="ARBA" id="ARBA00022723"/>
    </source>
</evidence>
<proteinExistence type="inferred from homology"/>
<accession>A0A0A8UPS9</accession>
<keyword evidence="8 11" id="KW-0067">ATP-binding</keyword>
<comment type="catalytic activity">
    <reaction evidence="1 11">
        <text>5-(2-hydroxyethyl)-4-methylthiazole + ATP = 4-methyl-5-(2-phosphooxyethyl)-thiazole + ADP + H(+)</text>
        <dbReference type="Rhea" id="RHEA:24212"/>
        <dbReference type="ChEBI" id="CHEBI:15378"/>
        <dbReference type="ChEBI" id="CHEBI:17957"/>
        <dbReference type="ChEBI" id="CHEBI:30616"/>
        <dbReference type="ChEBI" id="CHEBI:58296"/>
        <dbReference type="ChEBI" id="CHEBI:456216"/>
        <dbReference type="EC" id="2.7.1.50"/>
    </reaction>
</comment>
<keyword evidence="7 11" id="KW-0418">Kinase</keyword>
<dbReference type="GO" id="GO:0000287">
    <property type="term" value="F:magnesium ion binding"/>
    <property type="evidence" value="ECO:0007669"/>
    <property type="project" value="UniProtKB-UniRule"/>
</dbReference>
<evidence type="ECO:0000256" key="6">
    <source>
        <dbReference type="ARBA" id="ARBA00022741"/>
    </source>
</evidence>
<evidence type="ECO:0000256" key="3">
    <source>
        <dbReference type="ARBA" id="ARBA00004868"/>
    </source>
</evidence>
<feature type="binding site" evidence="11">
    <location>
        <position position="193"/>
    </location>
    <ligand>
        <name>substrate</name>
    </ligand>
</feature>
<dbReference type="GO" id="GO:0004417">
    <property type="term" value="F:hydroxyethylthiazole kinase activity"/>
    <property type="evidence" value="ECO:0007669"/>
    <property type="project" value="UniProtKB-UniRule"/>
</dbReference>
<keyword evidence="10 11" id="KW-0784">Thiamine biosynthesis</keyword>
<dbReference type="Gene3D" id="3.40.1190.20">
    <property type="match status" value="1"/>
</dbReference>
<dbReference type="GO" id="GO:0005524">
    <property type="term" value="F:ATP binding"/>
    <property type="evidence" value="ECO:0007669"/>
    <property type="project" value="UniProtKB-UniRule"/>
</dbReference>
<keyword evidence="4 11" id="KW-0808">Transferase</keyword>
<dbReference type="KEGG" id="lha:LHA_0414"/>
<feature type="transmembrane region" description="Helical" evidence="12">
    <location>
        <begin position="187"/>
        <end position="206"/>
    </location>
</feature>
<evidence type="ECO:0000313" key="14">
    <source>
        <dbReference type="Proteomes" id="UP000032803"/>
    </source>
</evidence>
<comment type="cofactor">
    <cofactor evidence="2 11">
        <name>Mg(2+)</name>
        <dbReference type="ChEBI" id="CHEBI:18420"/>
    </cofactor>
</comment>
<dbReference type="OrthoDB" id="8909021at2"/>
<dbReference type="NCBIfam" id="NF006830">
    <property type="entry name" value="PRK09355.1"/>
    <property type="match status" value="1"/>
</dbReference>